<dbReference type="InterPro" id="IPR006612">
    <property type="entry name" value="THAP_Znf"/>
</dbReference>
<evidence type="ECO:0000256" key="6">
    <source>
        <dbReference type="SAM" id="Coils"/>
    </source>
</evidence>
<feature type="domain" description="THAP-type" evidence="7">
    <location>
        <begin position="1"/>
        <end position="85"/>
    </location>
</feature>
<dbReference type="OrthoDB" id="10070386at2759"/>
<dbReference type="Pfam" id="PF21789">
    <property type="entry name" value="TNP-like_RNaseH_C"/>
    <property type="match status" value="1"/>
</dbReference>
<keyword evidence="1" id="KW-0479">Metal-binding</keyword>
<dbReference type="GO" id="GO:0003677">
    <property type="term" value="F:DNA binding"/>
    <property type="evidence" value="ECO:0007669"/>
    <property type="project" value="UniProtKB-UniRule"/>
</dbReference>
<protein>
    <submittedName>
        <fullName evidence="8">DNA transposase THAP9</fullName>
    </submittedName>
</protein>
<dbReference type="InterPro" id="IPR048367">
    <property type="entry name" value="TNP-like_RNaseH_C"/>
</dbReference>
<dbReference type="OMA" id="VKSTFFH"/>
<keyword evidence="6" id="KW-0175">Coiled coil</keyword>
<evidence type="ECO:0000256" key="5">
    <source>
        <dbReference type="PROSITE-ProRule" id="PRU00309"/>
    </source>
</evidence>
<evidence type="ECO:0000259" key="7">
    <source>
        <dbReference type="PROSITE" id="PS50950"/>
    </source>
</evidence>
<evidence type="ECO:0000256" key="3">
    <source>
        <dbReference type="ARBA" id="ARBA00022833"/>
    </source>
</evidence>
<dbReference type="Pfam" id="PF12017">
    <property type="entry name" value="Tnp_P_element"/>
    <property type="match status" value="1"/>
</dbReference>
<dbReference type="GO" id="GO:0008270">
    <property type="term" value="F:zinc ion binding"/>
    <property type="evidence" value="ECO:0007669"/>
    <property type="project" value="UniProtKB-KW"/>
</dbReference>
<dbReference type="InterPro" id="IPR048365">
    <property type="entry name" value="TNP-like_RNaseH_N"/>
</dbReference>
<dbReference type="PANTHER" id="PTHR47577">
    <property type="entry name" value="THAP DOMAIN-CONTAINING PROTEIN 6"/>
    <property type="match status" value="1"/>
</dbReference>
<reference evidence="8 9" key="1">
    <citation type="submission" date="2015-12" db="EMBL/GenBank/DDBJ databases">
        <title>The genome of Folsomia candida.</title>
        <authorList>
            <person name="Faddeeva A."/>
            <person name="Derks M.F."/>
            <person name="Anvar Y."/>
            <person name="Smit S."/>
            <person name="Van Straalen N."/>
            <person name="Roelofs D."/>
        </authorList>
    </citation>
    <scope>NUCLEOTIDE SEQUENCE [LARGE SCALE GENOMIC DNA]</scope>
    <source>
        <strain evidence="8 9">VU population</strain>
        <tissue evidence="8">Whole body</tissue>
    </source>
</reference>
<organism evidence="8 9">
    <name type="scientific">Folsomia candida</name>
    <name type="common">Springtail</name>
    <dbReference type="NCBI Taxonomy" id="158441"/>
    <lineage>
        <taxon>Eukaryota</taxon>
        <taxon>Metazoa</taxon>
        <taxon>Ecdysozoa</taxon>
        <taxon>Arthropoda</taxon>
        <taxon>Hexapoda</taxon>
        <taxon>Collembola</taxon>
        <taxon>Entomobryomorpha</taxon>
        <taxon>Isotomoidea</taxon>
        <taxon>Isotomidae</taxon>
        <taxon>Proisotominae</taxon>
        <taxon>Folsomia</taxon>
    </lineage>
</organism>
<evidence type="ECO:0000313" key="8">
    <source>
        <dbReference type="EMBL" id="OXA37107.1"/>
    </source>
</evidence>
<gene>
    <name evidence="8" type="ORF">Fcan01_28100</name>
</gene>
<dbReference type="SUPFAM" id="SSF57716">
    <property type="entry name" value="Glucocorticoid receptor-like (DNA-binding domain)"/>
    <property type="match status" value="1"/>
</dbReference>
<dbReference type="AlphaFoldDB" id="A0A226CX69"/>
<dbReference type="InterPro" id="IPR021896">
    <property type="entry name" value="THAP9-like_HTH"/>
</dbReference>
<dbReference type="EMBL" id="LNIX01000064">
    <property type="protein sequence ID" value="OXA37107.1"/>
    <property type="molecule type" value="Genomic_DNA"/>
</dbReference>
<feature type="coiled-coil region" evidence="6">
    <location>
        <begin position="157"/>
        <end position="194"/>
    </location>
</feature>
<dbReference type="Proteomes" id="UP000198287">
    <property type="component" value="Unassembled WGS sequence"/>
</dbReference>
<evidence type="ECO:0000256" key="4">
    <source>
        <dbReference type="ARBA" id="ARBA00023125"/>
    </source>
</evidence>
<dbReference type="Pfam" id="PF21788">
    <property type="entry name" value="TNP-like_GBD"/>
    <property type="match status" value="1"/>
</dbReference>
<keyword evidence="9" id="KW-1185">Reference proteome</keyword>
<dbReference type="Pfam" id="PF05485">
    <property type="entry name" value="THAP"/>
    <property type="match status" value="1"/>
</dbReference>
<comment type="caution">
    <text evidence="8">The sequence shown here is derived from an EMBL/GenBank/DDBJ whole genome shotgun (WGS) entry which is preliminary data.</text>
</comment>
<keyword evidence="4 5" id="KW-0238">DNA-binding</keyword>
<evidence type="ECO:0000313" key="9">
    <source>
        <dbReference type="Proteomes" id="UP000198287"/>
    </source>
</evidence>
<keyword evidence="3" id="KW-0862">Zinc</keyword>
<dbReference type="InterPro" id="IPR048366">
    <property type="entry name" value="TNP-like_GBD"/>
</dbReference>
<proteinExistence type="predicted"/>
<evidence type="ECO:0000256" key="1">
    <source>
        <dbReference type="ARBA" id="ARBA00022723"/>
    </source>
</evidence>
<dbReference type="SMART" id="SM00980">
    <property type="entry name" value="THAP"/>
    <property type="match status" value="1"/>
</dbReference>
<dbReference type="Pfam" id="PF21787">
    <property type="entry name" value="TNP-like_RNaseH_N"/>
    <property type="match status" value="1"/>
</dbReference>
<dbReference type="PANTHER" id="PTHR47577:SF2">
    <property type="entry name" value="THAP DOMAIN CONTAINING 9"/>
    <property type="match status" value="1"/>
</dbReference>
<sequence>MSDTYGCCVIPQCSSKGLKSIMANISFHPIKRNWIGFIQSCIGNNFWLPTRASKICCLHFEPIMFCKVTCEGQRTLEEWALPTIGIIPTPLSVATLPCLTEHMMKRIKRDESPRRILNSPPQFTSPPRSLLVSPNSRSRVLSDHNYHFSPDRAAEKLRAVQDKLEKLKKKYQLLKRKMDRRDKANLELKNKVEEYCSQQEVSELEDKFPDVLKLIISNEKKGITVKGKSGIVYDEEMRKFSATLHHYSPKCYDYLRHHLNLPHPNTITSWMRSHDCGPGFNVEVIKQLGIILRDDKKNVMKDVCLIIDEMAIKKELLWNPSRKKFEGHINYGIKDAELDPTSPLATSALVCMVSGLSGGWKVPIGYIFTDKADGLVQKTFVDKAFHLLEAEKFNVHALVSDGCTSNVSLFDLYGVKEKSVKSGSTTSLEDIVYTFPNPANPKKVVHVIYELVHMLKLWRNLLAQCGELSMANGNVVNWKYIEQLYVLQDSEKIRAWNKLGKLHVQFDNHKMRVKLAAQALSKSVADAIVFCREDLKLPEFQGSEGTTDFIYLIDKVFDILNSRSPRQRWQKSAISRRNFESVSAVLNEFAETVLGMTYTETRNYKKTNSVVKTTKQLCQGSRKRAALGLIVSSQSILTIAKDLLYRFEDPFLYVMTYRFSQDLLELFFNAVRGKLGRNNNPTTLDFENIMKTIENVLPGGLLKLLPRKKIQLMESAEELLHLDSIDLNAGLDSKYSDFTKNSIAYISGNVIRVVGTRIKCEKCAEALLDDEADPLDDSLKRLIVRKDRGDCLSHVRPFTRLLRRRIDYSGDLWPRQTA</sequence>
<keyword evidence="2 5" id="KW-0863">Zinc-finger</keyword>
<dbReference type="PROSITE" id="PS50950">
    <property type="entry name" value="ZF_THAP"/>
    <property type="match status" value="1"/>
</dbReference>
<accession>A0A226CX69</accession>
<name>A0A226CX69_FOLCA</name>
<evidence type="ECO:0000256" key="2">
    <source>
        <dbReference type="ARBA" id="ARBA00022771"/>
    </source>
</evidence>